<sequence>MRLLLVFISCYIFSVNFSFASETDSYNNQLNKTYQSFIESFEKLDADQIDQMYDRDILYISEGKSQPILQGSNEVKLIYQRFFDRVKQKNIRLKIGFRLLSRDIADEQATDIGYYIIRFIPSKKSEEPVSEFAGKFLIVSKKAKNGQWLWSMEMNNRAKLEYYFNSKSKKNLFYSKTLKVDK</sequence>
<dbReference type="InterPro" id="IPR032710">
    <property type="entry name" value="NTF2-like_dom_sf"/>
</dbReference>
<dbReference type="RefSeq" id="WP_121852753.1">
    <property type="nucleotide sequence ID" value="NZ_CP037952.1"/>
</dbReference>
<dbReference type="Proteomes" id="UP000273022">
    <property type="component" value="Unassembled WGS sequence"/>
</dbReference>
<comment type="caution">
    <text evidence="2">The sequence shown here is derived from an EMBL/GenBank/DDBJ whole genome shotgun (WGS) entry which is preliminary data.</text>
</comment>
<keyword evidence="3" id="KW-1185">Reference proteome</keyword>
<reference evidence="2 3" key="1">
    <citation type="submission" date="2018-09" db="EMBL/GenBank/DDBJ databases">
        <title>Phylogeny of the Shewanellaceae, and recommendation for two new genera, Pseudoshewanella and Parashewanella.</title>
        <authorList>
            <person name="Wang G."/>
        </authorList>
    </citation>
    <scope>NUCLEOTIDE SEQUENCE [LARGE SCALE GENOMIC DNA]</scope>
    <source>
        <strain evidence="2 3">KCTC 22492</strain>
    </source>
</reference>
<keyword evidence="1" id="KW-0732">Signal</keyword>
<dbReference type="Gene3D" id="3.10.450.50">
    <property type="match status" value="1"/>
</dbReference>
<proteinExistence type="predicted"/>
<dbReference type="SUPFAM" id="SSF54427">
    <property type="entry name" value="NTF2-like"/>
    <property type="match status" value="1"/>
</dbReference>
<feature type="signal peptide" evidence="1">
    <location>
        <begin position="1"/>
        <end position="20"/>
    </location>
</feature>
<dbReference type="OrthoDB" id="6270236at2"/>
<gene>
    <name evidence="2" type="ORF">D5R81_06015</name>
</gene>
<name>A0A3A6U2P0_9GAMM</name>
<dbReference type="AlphaFoldDB" id="A0A3A6U2P0"/>
<accession>A0A3A6U2P0</accession>
<organism evidence="2 3">
    <name type="scientific">Parashewanella spongiae</name>
    <dbReference type="NCBI Taxonomy" id="342950"/>
    <lineage>
        <taxon>Bacteria</taxon>
        <taxon>Pseudomonadati</taxon>
        <taxon>Pseudomonadota</taxon>
        <taxon>Gammaproteobacteria</taxon>
        <taxon>Alteromonadales</taxon>
        <taxon>Shewanellaceae</taxon>
        <taxon>Parashewanella</taxon>
    </lineage>
</organism>
<evidence type="ECO:0000313" key="3">
    <source>
        <dbReference type="Proteomes" id="UP000273022"/>
    </source>
</evidence>
<protein>
    <submittedName>
        <fullName evidence="2">DUF4440 domain-containing protein</fullName>
    </submittedName>
</protein>
<feature type="chain" id="PRO_5017278726" evidence="1">
    <location>
        <begin position="21"/>
        <end position="182"/>
    </location>
</feature>
<dbReference type="EMBL" id="QYYH01000027">
    <property type="protein sequence ID" value="RJY18279.1"/>
    <property type="molecule type" value="Genomic_DNA"/>
</dbReference>
<evidence type="ECO:0000256" key="1">
    <source>
        <dbReference type="SAM" id="SignalP"/>
    </source>
</evidence>
<evidence type="ECO:0000313" key="2">
    <source>
        <dbReference type="EMBL" id="RJY18279.1"/>
    </source>
</evidence>